<dbReference type="SUPFAM" id="SSF55729">
    <property type="entry name" value="Acyl-CoA N-acyltransferases (Nat)"/>
    <property type="match status" value="1"/>
</dbReference>
<organism evidence="2 3">
    <name type="scientific">Piscinibacter gummiphilus</name>
    <dbReference type="NCBI Taxonomy" id="946333"/>
    <lineage>
        <taxon>Bacteria</taxon>
        <taxon>Pseudomonadati</taxon>
        <taxon>Pseudomonadota</taxon>
        <taxon>Betaproteobacteria</taxon>
        <taxon>Burkholderiales</taxon>
        <taxon>Sphaerotilaceae</taxon>
        <taxon>Piscinibacter</taxon>
    </lineage>
</organism>
<keyword evidence="2" id="KW-0808">Transferase</keyword>
<evidence type="ECO:0000313" key="3">
    <source>
        <dbReference type="Proteomes" id="UP001303946"/>
    </source>
</evidence>
<dbReference type="PROSITE" id="PS51186">
    <property type="entry name" value="GNAT"/>
    <property type="match status" value="1"/>
</dbReference>
<feature type="domain" description="N-acetyltransferase" evidence="1">
    <location>
        <begin position="15"/>
        <end position="159"/>
    </location>
</feature>
<reference evidence="2 3" key="1">
    <citation type="submission" date="2023-10" db="EMBL/GenBank/DDBJ databases">
        <title>Bacteria for the degradation of biodegradable plastic PBAT(Polybutylene adipate terephthalate).</title>
        <authorList>
            <person name="Weon H.-Y."/>
            <person name="Yeon J."/>
        </authorList>
    </citation>
    <scope>NUCLEOTIDE SEQUENCE [LARGE SCALE GENOMIC DNA]</scope>
    <source>
        <strain evidence="2 3">SBD 7-3</strain>
    </source>
</reference>
<name>A0ABZ0CTY3_9BURK</name>
<keyword evidence="3" id="KW-1185">Reference proteome</keyword>
<accession>A0ABZ0CTY3</accession>
<sequence>MNQPVASLSITWRIARLEELSPLELARLYRARQTVFAIEQNSVYLDADKADEQSFHIAAWAEGHELPLACARLVDPGVKYTEPSMGRVVTTAAGRGTGLGRELVARVLRLSAERFPGQGNRISAQSYLRRFYGSFGYQAVGEEYLEDGIPHIEMLLPADPAAGQ</sequence>
<gene>
    <name evidence="2" type="ORF">RXV79_25970</name>
</gene>
<dbReference type="InterPro" id="IPR016181">
    <property type="entry name" value="Acyl_CoA_acyltransferase"/>
</dbReference>
<dbReference type="Pfam" id="PF13673">
    <property type="entry name" value="Acetyltransf_10"/>
    <property type="match status" value="1"/>
</dbReference>
<proteinExistence type="predicted"/>
<evidence type="ECO:0000259" key="1">
    <source>
        <dbReference type="PROSITE" id="PS51186"/>
    </source>
</evidence>
<keyword evidence="2" id="KW-0012">Acyltransferase</keyword>
<dbReference type="GO" id="GO:0016746">
    <property type="term" value="F:acyltransferase activity"/>
    <property type="evidence" value="ECO:0007669"/>
    <property type="project" value="UniProtKB-KW"/>
</dbReference>
<evidence type="ECO:0000313" key="2">
    <source>
        <dbReference type="EMBL" id="WOB08333.1"/>
    </source>
</evidence>
<dbReference type="EC" id="2.3.1.-" evidence="2"/>
<dbReference type="EMBL" id="CP136336">
    <property type="protein sequence ID" value="WOB08333.1"/>
    <property type="molecule type" value="Genomic_DNA"/>
</dbReference>
<dbReference type="RefSeq" id="WP_316701063.1">
    <property type="nucleotide sequence ID" value="NZ_CP136336.1"/>
</dbReference>
<dbReference type="Proteomes" id="UP001303946">
    <property type="component" value="Chromosome"/>
</dbReference>
<dbReference type="InterPro" id="IPR000182">
    <property type="entry name" value="GNAT_dom"/>
</dbReference>
<dbReference type="Gene3D" id="3.40.630.30">
    <property type="match status" value="1"/>
</dbReference>
<protein>
    <submittedName>
        <fullName evidence="2">GNAT family N-acetyltransferase</fullName>
        <ecNumber evidence="2">2.3.1.-</ecNumber>
    </submittedName>
</protein>